<keyword evidence="9 17" id="KW-0418">Kinase</keyword>
<dbReference type="STRING" id="1121131.SAMN02745229_00570"/>
<feature type="transmembrane region" description="Helical" evidence="15">
    <location>
        <begin position="12"/>
        <end position="33"/>
    </location>
</feature>
<dbReference type="EC" id="2.7.13.3" evidence="3"/>
<keyword evidence="13 15" id="KW-0472">Membrane</keyword>
<dbReference type="Gene3D" id="1.10.287.130">
    <property type="match status" value="1"/>
</dbReference>
<dbReference type="Pfam" id="PF00512">
    <property type="entry name" value="HisKA"/>
    <property type="match status" value="1"/>
</dbReference>
<sequence>MMSKPYKRSLHLLNIIAICLCSIILITCLGVIFTMDEMGLMFTSGSTLKTTLMDEAAYDFALWALADREHGYNAEFMEEKGCNIAVIEGEYDHIKDLDLNDESTYVFKNFAGDLPAEYYTIGTYVSTGSTFSLSENMYDFLFRDNNYINDSYSYESEIRDIKGIGYDMLGQQAYIWDGERFYSLNGNSYRYKMSEDGGTYNTTNIYERIWASQAPVIEDDNATVSIEVENDTDIIEKETTDIEGTEATDVEEKETTDVEGKENTNNTDITEKAAADNTEKVEADTKVDTKEDTKEDTKTITDTKESTSAVNDKYLYIDGIPYSPLGSDDSEYVLELNGYTSSGVLSLSNVADLTDLHDEFRDADIDVCSLESVSSVDVVSDSSYNLYTVVCFPRDNQASDSFFAQASRYLRLIPVLHVLLPVISVVAGLILILLVVLLVVRAGKYDNNGSFNSDIFASFPMEVMFALACMAECMTGALVAYAIDDRLMAGSGGYLVLGIGALLAILAGTLWFESVVINFKSGHFYRNTLCYKIIMWFGRIIGGIKNAIVDSLRNVKWSQRIIVICLLIVFGEAIGIINIHNRPGLFFVWLIEKIILALVLFKVLRDYGKIKKAAVEMAAGNMDVTVNTDEMFIDLEEHGKALNEISSGLNNAISERMKSERMKTELITNVSHDIKTPLTSVINYVDLLEKENFENETARGYLEVLDRQAKRLKKLIEDLIEASKAATGSIKFNIENVNARVLLHQSIGEFDDRLSDRNIVVITDVPEKDVYVKADNRYLFRVFDNLMSNIVKYSQEGTRAYVELKEENGRAHYTFKNISKDKLNISADELMERFVRGDRSRNTEGNGLGLSIARSLTESMGGKMELTVDGDLFKVDISFPEEELQEESCA</sequence>
<feature type="transmembrane region" description="Helical" evidence="15">
    <location>
        <begin position="561"/>
        <end position="580"/>
    </location>
</feature>
<dbReference type="GO" id="GO:0000155">
    <property type="term" value="F:phosphorelay sensor kinase activity"/>
    <property type="evidence" value="ECO:0007669"/>
    <property type="project" value="InterPro"/>
</dbReference>
<feature type="transmembrane region" description="Helical" evidence="15">
    <location>
        <begin position="463"/>
        <end position="482"/>
    </location>
</feature>
<dbReference type="SUPFAM" id="SSF47384">
    <property type="entry name" value="Homodimeric domain of signal transducing histidine kinase"/>
    <property type="match status" value="1"/>
</dbReference>
<dbReference type="GO" id="GO:0005886">
    <property type="term" value="C:plasma membrane"/>
    <property type="evidence" value="ECO:0007669"/>
    <property type="project" value="UniProtKB-SubCell"/>
</dbReference>
<evidence type="ECO:0000256" key="10">
    <source>
        <dbReference type="ARBA" id="ARBA00022840"/>
    </source>
</evidence>
<protein>
    <recommendedName>
        <fullName evidence="3">histidine kinase</fullName>
        <ecNumber evidence="3">2.7.13.3</ecNumber>
    </recommendedName>
</protein>
<dbReference type="EMBL" id="FQXK01000004">
    <property type="protein sequence ID" value="SHH49080.1"/>
    <property type="molecule type" value="Genomic_DNA"/>
</dbReference>
<evidence type="ECO:0000256" key="12">
    <source>
        <dbReference type="ARBA" id="ARBA00023012"/>
    </source>
</evidence>
<evidence type="ECO:0000256" key="6">
    <source>
        <dbReference type="ARBA" id="ARBA00022679"/>
    </source>
</evidence>
<evidence type="ECO:0000256" key="5">
    <source>
        <dbReference type="ARBA" id="ARBA00022553"/>
    </source>
</evidence>
<evidence type="ECO:0000256" key="9">
    <source>
        <dbReference type="ARBA" id="ARBA00022777"/>
    </source>
</evidence>
<dbReference type="InterPro" id="IPR003594">
    <property type="entry name" value="HATPase_dom"/>
</dbReference>
<evidence type="ECO:0000256" key="13">
    <source>
        <dbReference type="ARBA" id="ARBA00023136"/>
    </source>
</evidence>
<evidence type="ECO:0000256" key="11">
    <source>
        <dbReference type="ARBA" id="ARBA00022989"/>
    </source>
</evidence>
<keyword evidence="10" id="KW-0067">ATP-binding</keyword>
<evidence type="ECO:0000256" key="4">
    <source>
        <dbReference type="ARBA" id="ARBA00022475"/>
    </source>
</evidence>
<dbReference type="PANTHER" id="PTHR45528">
    <property type="entry name" value="SENSOR HISTIDINE KINASE CPXA"/>
    <property type="match status" value="1"/>
</dbReference>
<feature type="region of interest" description="Disordered" evidence="14">
    <location>
        <begin position="246"/>
        <end position="269"/>
    </location>
</feature>
<evidence type="ECO:0000256" key="3">
    <source>
        <dbReference type="ARBA" id="ARBA00012438"/>
    </source>
</evidence>
<gene>
    <name evidence="17" type="ORF">SAMN02745229_00570</name>
</gene>
<feature type="transmembrane region" description="Helical" evidence="15">
    <location>
        <begin position="418"/>
        <end position="443"/>
    </location>
</feature>
<feature type="transmembrane region" description="Helical" evidence="15">
    <location>
        <begin position="494"/>
        <end position="512"/>
    </location>
</feature>
<dbReference type="Gene3D" id="3.30.565.10">
    <property type="entry name" value="Histidine kinase-like ATPase, C-terminal domain"/>
    <property type="match status" value="1"/>
</dbReference>
<keyword evidence="6" id="KW-0808">Transferase</keyword>
<reference evidence="18" key="1">
    <citation type="submission" date="2016-11" db="EMBL/GenBank/DDBJ databases">
        <authorList>
            <person name="Varghese N."/>
            <person name="Submissions S."/>
        </authorList>
    </citation>
    <scope>NUCLEOTIDE SEQUENCE [LARGE SCALE GENOMIC DNA]</scope>
    <source>
        <strain evidence="18">DSM 3071</strain>
    </source>
</reference>
<feature type="compositionally biased region" description="Basic and acidic residues" evidence="14">
    <location>
        <begin position="253"/>
        <end position="262"/>
    </location>
</feature>
<keyword evidence="5" id="KW-0597">Phosphoprotein</keyword>
<evidence type="ECO:0000313" key="18">
    <source>
        <dbReference type="Proteomes" id="UP000184278"/>
    </source>
</evidence>
<dbReference type="InterPro" id="IPR036097">
    <property type="entry name" value="HisK_dim/P_sf"/>
</dbReference>
<feature type="transmembrane region" description="Helical" evidence="15">
    <location>
        <begin position="586"/>
        <end position="604"/>
    </location>
</feature>
<dbReference type="PROSITE" id="PS50109">
    <property type="entry name" value="HIS_KIN"/>
    <property type="match status" value="1"/>
</dbReference>
<dbReference type="Proteomes" id="UP000184278">
    <property type="component" value="Unassembled WGS sequence"/>
</dbReference>
<dbReference type="GO" id="GO:0005524">
    <property type="term" value="F:ATP binding"/>
    <property type="evidence" value="ECO:0007669"/>
    <property type="project" value="UniProtKB-KW"/>
</dbReference>
<comment type="catalytic activity">
    <reaction evidence="1">
        <text>ATP + protein L-histidine = ADP + protein N-phospho-L-histidine.</text>
        <dbReference type="EC" id="2.7.13.3"/>
    </reaction>
</comment>
<evidence type="ECO:0000256" key="1">
    <source>
        <dbReference type="ARBA" id="ARBA00000085"/>
    </source>
</evidence>
<proteinExistence type="predicted"/>
<dbReference type="InterPro" id="IPR003661">
    <property type="entry name" value="HisK_dim/P_dom"/>
</dbReference>
<keyword evidence="11 15" id="KW-1133">Transmembrane helix</keyword>
<keyword evidence="12" id="KW-0902">Two-component regulatory system</keyword>
<keyword evidence="18" id="KW-1185">Reference proteome</keyword>
<dbReference type="FunFam" id="1.10.287.130:FF:000001">
    <property type="entry name" value="Two-component sensor histidine kinase"/>
    <property type="match status" value="1"/>
</dbReference>
<dbReference type="RefSeq" id="WP_081373651.1">
    <property type="nucleotide sequence ID" value="NZ_FQXK01000004.1"/>
</dbReference>
<dbReference type="CDD" id="cd00082">
    <property type="entry name" value="HisKA"/>
    <property type="match status" value="1"/>
</dbReference>
<keyword evidence="4" id="KW-1003">Cell membrane</keyword>
<evidence type="ECO:0000313" key="17">
    <source>
        <dbReference type="EMBL" id="SHH49080.1"/>
    </source>
</evidence>
<dbReference type="InterPro" id="IPR050398">
    <property type="entry name" value="HssS/ArlS-like"/>
</dbReference>
<dbReference type="InterPro" id="IPR005467">
    <property type="entry name" value="His_kinase_dom"/>
</dbReference>
<keyword evidence="7 15" id="KW-0812">Transmembrane</keyword>
<evidence type="ECO:0000256" key="2">
    <source>
        <dbReference type="ARBA" id="ARBA00004651"/>
    </source>
</evidence>
<evidence type="ECO:0000256" key="15">
    <source>
        <dbReference type="SAM" id="Phobius"/>
    </source>
</evidence>
<dbReference type="InterPro" id="IPR036890">
    <property type="entry name" value="HATPase_C_sf"/>
</dbReference>
<feature type="domain" description="Histidine kinase" evidence="16">
    <location>
        <begin position="669"/>
        <end position="883"/>
    </location>
</feature>
<dbReference type="PANTHER" id="PTHR45528:SF1">
    <property type="entry name" value="SENSOR HISTIDINE KINASE CPXA"/>
    <property type="match status" value="1"/>
</dbReference>
<name>A0A1M5TEM0_BUTFI</name>
<dbReference type="GeneID" id="89509476"/>
<evidence type="ECO:0000256" key="7">
    <source>
        <dbReference type="ARBA" id="ARBA00022692"/>
    </source>
</evidence>
<dbReference type="OrthoDB" id="9792991at2"/>
<dbReference type="AlphaFoldDB" id="A0A1M5TEM0"/>
<dbReference type="SMART" id="SM00388">
    <property type="entry name" value="HisKA"/>
    <property type="match status" value="1"/>
</dbReference>
<keyword evidence="8" id="KW-0547">Nucleotide-binding</keyword>
<accession>A0A1M5TEM0</accession>
<dbReference type="Pfam" id="PF02518">
    <property type="entry name" value="HATPase_c"/>
    <property type="match status" value="1"/>
</dbReference>
<dbReference type="SMART" id="SM00387">
    <property type="entry name" value="HATPase_c"/>
    <property type="match status" value="1"/>
</dbReference>
<dbReference type="SUPFAM" id="SSF55874">
    <property type="entry name" value="ATPase domain of HSP90 chaperone/DNA topoisomerase II/histidine kinase"/>
    <property type="match status" value="1"/>
</dbReference>
<organism evidence="17 18">
    <name type="scientific">Butyrivibrio fibrisolvens DSM 3071</name>
    <dbReference type="NCBI Taxonomy" id="1121131"/>
    <lineage>
        <taxon>Bacteria</taxon>
        <taxon>Bacillati</taxon>
        <taxon>Bacillota</taxon>
        <taxon>Clostridia</taxon>
        <taxon>Lachnospirales</taxon>
        <taxon>Lachnospiraceae</taxon>
        <taxon>Butyrivibrio</taxon>
    </lineage>
</organism>
<evidence type="ECO:0000259" key="16">
    <source>
        <dbReference type="PROSITE" id="PS50109"/>
    </source>
</evidence>
<evidence type="ECO:0000256" key="8">
    <source>
        <dbReference type="ARBA" id="ARBA00022741"/>
    </source>
</evidence>
<comment type="subcellular location">
    <subcellularLocation>
        <location evidence="2">Cell membrane</location>
        <topology evidence="2">Multi-pass membrane protein</topology>
    </subcellularLocation>
</comment>
<evidence type="ECO:0000256" key="14">
    <source>
        <dbReference type="SAM" id="MobiDB-lite"/>
    </source>
</evidence>